<dbReference type="AlphaFoldDB" id="B4H6E8"/>
<keyword evidence="1" id="KW-0732">Signal</keyword>
<sequence length="96" mass="10390">MKFAGASVVLLIAILGAQAVDWKSVKNLNIETDALASSTSSLTKWDASPTLREELPEYIQPDNLPVKSSDFSYRNYSGESAFASSWLPVLLPTATP</sequence>
<evidence type="ECO:0000313" key="3">
    <source>
        <dbReference type="Proteomes" id="UP000008744"/>
    </source>
</evidence>
<dbReference type="OMA" id="EFIQPAN"/>
<keyword evidence="3" id="KW-1185">Reference proteome</keyword>
<protein>
    <submittedName>
        <fullName evidence="2">GL15527</fullName>
    </submittedName>
</protein>
<evidence type="ECO:0000313" key="2">
    <source>
        <dbReference type="EMBL" id="EDW33376.1"/>
    </source>
</evidence>
<name>B4H6E8_DROPE</name>
<reference evidence="2 3" key="1">
    <citation type="journal article" date="2007" name="Nature">
        <title>Evolution of genes and genomes on the Drosophila phylogeny.</title>
        <authorList>
            <consortium name="Drosophila 12 Genomes Consortium"/>
            <person name="Clark A.G."/>
            <person name="Eisen M.B."/>
            <person name="Smith D.R."/>
            <person name="Bergman C.M."/>
            <person name="Oliver B."/>
            <person name="Markow T.A."/>
            <person name="Kaufman T.C."/>
            <person name="Kellis M."/>
            <person name="Gelbart W."/>
            <person name="Iyer V.N."/>
            <person name="Pollard D.A."/>
            <person name="Sackton T.B."/>
            <person name="Larracuente A.M."/>
            <person name="Singh N.D."/>
            <person name="Abad J.P."/>
            <person name="Abt D.N."/>
            <person name="Adryan B."/>
            <person name="Aguade M."/>
            <person name="Akashi H."/>
            <person name="Anderson W.W."/>
            <person name="Aquadro C.F."/>
            <person name="Ardell D.H."/>
            <person name="Arguello R."/>
            <person name="Artieri C.G."/>
            <person name="Barbash D.A."/>
            <person name="Barker D."/>
            <person name="Barsanti P."/>
            <person name="Batterham P."/>
            <person name="Batzoglou S."/>
            <person name="Begun D."/>
            <person name="Bhutkar A."/>
            <person name="Blanco E."/>
            <person name="Bosak S.A."/>
            <person name="Bradley R.K."/>
            <person name="Brand A.D."/>
            <person name="Brent M.R."/>
            <person name="Brooks A.N."/>
            <person name="Brown R.H."/>
            <person name="Butlin R.K."/>
            <person name="Caggese C."/>
            <person name="Calvi B.R."/>
            <person name="Bernardo de Carvalho A."/>
            <person name="Caspi A."/>
            <person name="Castrezana S."/>
            <person name="Celniker S.E."/>
            <person name="Chang J.L."/>
            <person name="Chapple C."/>
            <person name="Chatterji S."/>
            <person name="Chinwalla A."/>
            <person name="Civetta A."/>
            <person name="Clifton S.W."/>
            <person name="Comeron J.M."/>
            <person name="Costello J.C."/>
            <person name="Coyne J.A."/>
            <person name="Daub J."/>
            <person name="David R.G."/>
            <person name="Delcher A.L."/>
            <person name="Delehaunty K."/>
            <person name="Do C.B."/>
            <person name="Ebling H."/>
            <person name="Edwards K."/>
            <person name="Eickbush T."/>
            <person name="Evans J.D."/>
            <person name="Filipski A."/>
            <person name="Findeiss S."/>
            <person name="Freyhult E."/>
            <person name="Fulton L."/>
            <person name="Fulton R."/>
            <person name="Garcia A.C."/>
            <person name="Gardiner A."/>
            <person name="Garfield D.A."/>
            <person name="Garvin B.E."/>
            <person name="Gibson G."/>
            <person name="Gilbert D."/>
            <person name="Gnerre S."/>
            <person name="Godfrey J."/>
            <person name="Good R."/>
            <person name="Gotea V."/>
            <person name="Gravely B."/>
            <person name="Greenberg A.J."/>
            <person name="Griffiths-Jones S."/>
            <person name="Gross S."/>
            <person name="Guigo R."/>
            <person name="Gustafson E.A."/>
            <person name="Haerty W."/>
            <person name="Hahn M.W."/>
            <person name="Halligan D.L."/>
            <person name="Halpern A.L."/>
            <person name="Halter G.M."/>
            <person name="Han M.V."/>
            <person name="Heger A."/>
            <person name="Hillier L."/>
            <person name="Hinrichs A.S."/>
            <person name="Holmes I."/>
            <person name="Hoskins R.A."/>
            <person name="Hubisz M.J."/>
            <person name="Hultmark D."/>
            <person name="Huntley M.A."/>
            <person name="Jaffe D.B."/>
            <person name="Jagadeeshan S."/>
            <person name="Jeck W.R."/>
            <person name="Johnson J."/>
            <person name="Jones C.D."/>
            <person name="Jordan W.C."/>
            <person name="Karpen G.H."/>
            <person name="Kataoka E."/>
            <person name="Keightley P.D."/>
            <person name="Kheradpour P."/>
            <person name="Kirkness E.F."/>
            <person name="Koerich L.B."/>
            <person name="Kristiansen K."/>
            <person name="Kudrna D."/>
            <person name="Kulathinal R.J."/>
            <person name="Kumar S."/>
            <person name="Kwok R."/>
            <person name="Lander E."/>
            <person name="Langley C.H."/>
            <person name="Lapoint R."/>
            <person name="Lazzaro B.P."/>
            <person name="Lee S.J."/>
            <person name="Levesque L."/>
            <person name="Li R."/>
            <person name="Lin C.F."/>
            <person name="Lin M.F."/>
            <person name="Lindblad-Toh K."/>
            <person name="Llopart A."/>
            <person name="Long M."/>
            <person name="Low L."/>
            <person name="Lozovsky E."/>
            <person name="Lu J."/>
            <person name="Luo M."/>
            <person name="Machado C.A."/>
            <person name="Makalowski W."/>
            <person name="Marzo M."/>
            <person name="Matsuda M."/>
            <person name="Matzkin L."/>
            <person name="McAllister B."/>
            <person name="McBride C.S."/>
            <person name="McKernan B."/>
            <person name="McKernan K."/>
            <person name="Mendez-Lago M."/>
            <person name="Minx P."/>
            <person name="Mollenhauer M.U."/>
            <person name="Montooth K."/>
            <person name="Mount S.M."/>
            <person name="Mu X."/>
            <person name="Myers E."/>
            <person name="Negre B."/>
            <person name="Newfeld S."/>
            <person name="Nielsen R."/>
            <person name="Noor M.A."/>
            <person name="O'Grady P."/>
            <person name="Pachter L."/>
            <person name="Papaceit M."/>
            <person name="Parisi M.J."/>
            <person name="Parisi M."/>
            <person name="Parts L."/>
            <person name="Pedersen J.S."/>
            <person name="Pesole G."/>
            <person name="Phillippy A.M."/>
            <person name="Ponting C.P."/>
            <person name="Pop M."/>
            <person name="Porcelli D."/>
            <person name="Powell J.R."/>
            <person name="Prohaska S."/>
            <person name="Pruitt K."/>
            <person name="Puig M."/>
            <person name="Quesneville H."/>
            <person name="Ram K.R."/>
            <person name="Rand D."/>
            <person name="Rasmussen M.D."/>
            <person name="Reed L.K."/>
            <person name="Reenan R."/>
            <person name="Reily A."/>
            <person name="Remington K.A."/>
            <person name="Rieger T.T."/>
            <person name="Ritchie M.G."/>
            <person name="Robin C."/>
            <person name="Rogers Y.H."/>
            <person name="Rohde C."/>
            <person name="Rozas J."/>
            <person name="Rubenfield M.J."/>
            <person name="Ruiz A."/>
            <person name="Russo S."/>
            <person name="Salzberg S.L."/>
            <person name="Sanchez-Gracia A."/>
            <person name="Saranga D.J."/>
            <person name="Sato H."/>
            <person name="Schaeffer S.W."/>
            <person name="Schatz M.C."/>
            <person name="Schlenke T."/>
            <person name="Schwartz R."/>
            <person name="Segarra C."/>
            <person name="Singh R.S."/>
            <person name="Sirot L."/>
            <person name="Sirota M."/>
            <person name="Sisneros N.B."/>
            <person name="Smith C.D."/>
            <person name="Smith T.F."/>
            <person name="Spieth J."/>
            <person name="Stage D.E."/>
            <person name="Stark A."/>
            <person name="Stephan W."/>
            <person name="Strausberg R.L."/>
            <person name="Strempel S."/>
            <person name="Sturgill D."/>
            <person name="Sutton G."/>
            <person name="Sutton G.G."/>
            <person name="Tao W."/>
            <person name="Teichmann S."/>
            <person name="Tobari Y.N."/>
            <person name="Tomimura Y."/>
            <person name="Tsolas J.M."/>
            <person name="Valente V.L."/>
            <person name="Venter E."/>
            <person name="Venter J.C."/>
            <person name="Vicario S."/>
            <person name="Vieira F.G."/>
            <person name="Vilella A.J."/>
            <person name="Villasante A."/>
            <person name="Walenz B."/>
            <person name="Wang J."/>
            <person name="Wasserman M."/>
            <person name="Watts T."/>
            <person name="Wilson D."/>
            <person name="Wilson R.K."/>
            <person name="Wing R.A."/>
            <person name="Wolfner M.F."/>
            <person name="Wong A."/>
            <person name="Wong G.K."/>
            <person name="Wu C.I."/>
            <person name="Wu G."/>
            <person name="Yamamoto D."/>
            <person name="Yang H.P."/>
            <person name="Yang S.P."/>
            <person name="Yorke J.A."/>
            <person name="Yoshida K."/>
            <person name="Zdobnov E."/>
            <person name="Zhang P."/>
            <person name="Zhang Y."/>
            <person name="Zimin A.V."/>
            <person name="Baldwin J."/>
            <person name="Abdouelleil A."/>
            <person name="Abdulkadir J."/>
            <person name="Abebe A."/>
            <person name="Abera B."/>
            <person name="Abreu J."/>
            <person name="Acer S.C."/>
            <person name="Aftuck L."/>
            <person name="Alexander A."/>
            <person name="An P."/>
            <person name="Anderson E."/>
            <person name="Anderson S."/>
            <person name="Arachi H."/>
            <person name="Azer M."/>
            <person name="Bachantsang P."/>
            <person name="Barry A."/>
            <person name="Bayul T."/>
            <person name="Berlin A."/>
            <person name="Bessette D."/>
            <person name="Bloom T."/>
            <person name="Blye J."/>
            <person name="Boguslavskiy L."/>
            <person name="Bonnet C."/>
            <person name="Boukhgalter B."/>
            <person name="Bourzgui I."/>
            <person name="Brown A."/>
            <person name="Cahill P."/>
            <person name="Channer S."/>
            <person name="Cheshatsang Y."/>
            <person name="Chuda L."/>
            <person name="Citroen M."/>
            <person name="Collymore A."/>
            <person name="Cooke P."/>
            <person name="Costello M."/>
            <person name="D'Aco K."/>
            <person name="Daza R."/>
            <person name="De Haan G."/>
            <person name="DeGray S."/>
            <person name="DeMaso C."/>
            <person name="Dhargay N."/>
            <person name="Dooley K."/>
            <person name="Dooley E."/>
            <person name="Doricent M."/>
            <person name="Dorje P."/>
            <person name="Dorjee K."/>
            <person name="Dupes A."/>
            <person name="Elong R."/>
            <person name="Falk J."/>
            <person name="Farina A."/>
            <person name="Faro S."/>
            <person name="Ferguson D."/>
            <person name="Fisher S."/>
            <person name="Foley C.D."/>
            <person name="Franke A."/>
            <person name="Friedrich D."/>
            <person name="Gadbois L."/>
            <person name="Gearin G."/>
            <person name="Gearin C.R."/>
            <person name="Giannoukos G."/>
            <person name="Goode T."/>
            <person name="Graham J."/>
            <person name="Grandbois E."/>
            <person name="Grewal S."/>
            <person name="Gyaltsen K."/>
            <person name="Hafez N."/>
            <person name="Hagos B."/>
            <person name="Hall J."/>
            <person name="Henson C."/>
            <person name="Hollinger A."/>
            <person name="Honan T."/>
            <person name="Huard M.D."/>
            <person name="Hughes L."/>
            <person name="Hurhula B."/>
            <person name="Husby M.E."/>
            <person name="Kamat A."/>
            <person name="Kanga B."/>
            <person name="Kashin S."/>
            <person name="Khazanovich D."/>
            <person name="Kisner P."/>
            <person name="Lance K."/>
            <person name="Lara M."/>
            <person name="Lee W."/>
            <person name="Lennon N."/>
            <person name="Letendre F."/>
            <person name="LeVine R."/>
            <person name="Lipovsky A."/>
            <person name="Liu X."/>
            <person name="Liu J."/>
            <person name="Liu S."/>
            <person name="Lokyitsang T."/>
            <person name="Lokyitsang Y."/>
            <person name="Lubonja R."/>
            <person name="Lui A."/>
            <person name="MacDonald P."/>
            <person name="Magnisalis V."/>
            <person name="Maru K."/>
            <person name="Matthews C."/>
            <person name="McCusker W."/>
            <person name="McDonough S."/>
            <person name="Mehta T."/>
            <person name="Meldrim J."/>
            <person name="Meneus L."/>
            <person name="Mihai O."/>
            <person name="Mihalev A."/>
            <person name="Mihova T."/>
            <person name="Mittelman R."/>
            <person name="Mlenga V."/>
            <person name="Montmayeur A."/>
            <person name="Mulrain L."/>
            <person name="Navidi A."/>
            <person name="Naylor J."/>
            <person name="Negash T."/>
            <person name="Nguyen T."/>
            <person name="Nguyen N."/>
            <person name="Nicol R."/>
            <person name="Norbu C."/>
            <person name="Norbu N."/>
            <person name="Novod N."/>
            <person name="O'Neill B."/>
            <person name="Osman S."/>
            <person name="Markiewicz E."/>
            <person name="Oyono O.L."/>
            <person name="Patti C."/>
            <person name="Phunkhang P."/>
            <person name="Pierre F."/>
            <person name="Priest M."/>
            <person name="Raghuraman S."/>
            <person name="Rege F."/>
            <person name="Reyes R."/>
            <person name="Rise C."/>
            <person name="Rogov P."/>
            <person name="Ross K."/>
            <person name="Ryan E."/>
            <person name="Settipalli S."/>
            <person name="Shea T."/>
            <person name="Sherpa N."/>
            <person name="Shi L."/>
            <person name="Shih D."/>
            <person name="Sparrow T."/>
            <person name="Spaulding J."/>
            <person name="Stalker J."/>
            <person name="Stange-Thomann N."/>
            <person name="Stavropoulos S."/>
            <person name="Stone C."/>
            <person name="Strader C."/>
            <person name="Tesfaye S."/>
            <person name="Thomson T."/>
            <person name="Thoulutsang Y."/>
            <person name="Thoulutsang D."/>
            <person name="Topham K."/>
            <person name="Topping I."/>
            <person name="Tsamla T."/>
            <person name="Vassiliev H."/>
            <person name="Vo A."/>
            <person name="Wangchuk T."/>
            <person name="Wangdi T."/>
            <person name="Weiand M."/>
            <person name="Wilkinson J."/>
            <person name="Wilson A."/>
            <person name="Yadav S."/>
            <person name="Young G."/>
            <person name="Yu Q."/>
            <person name="Zembek L."/>
            <person name="Zhong D."/>
            <person name="Zimmer A."/>
            <person name="Zwirko Z."/>
            <person name="Jaffe D.B."/>
            <person name="Alvarez P."/>
            <person name="Brockman W."/>
            <person name="Butler J."/>
            <person name="Chin C."/>
            <person name="Gnerre S."/>
            <person name="Grabherr M."/>
            <person name="Kleber M."/>
            <person name="Mauceli E."/>
            <person name="MacCallum I."/>
        </authorList>
    </citation>
    <scope>NUCLEOTIDE SEQUENCE [LARGE SCALE GENOMIC DNA]</scope>
    <source>
        <strain evidence="3">MSH-3 / Tucson 14011-0111.49</strain>
    </source>
</reference>
<organism evidence="3">
    <name type="scientific">Drosophila persimilis</name>
    <name type="common">Fruit fly</name>
    <dbReference type="NCBI Taxonomy" id="7234"/>
    <lineage>
        <taxon>Eukaryota</taxon>
        <taxon>Metazoa</taxon>
        <taxon>Ecdysozoa</taxon>
        <taxon>Arthropoda</taxon>
        <taxon>Hexapoda</taxon>
        <taxon>Insecta</taxon>
        <taxon>Pterygota</taxon>
        <taxon>Neoptera</taxon>
        <taxon>Endopterygota</taxon>
        <taxon>Diptera</taxon>
        <taxon>Brachycera</taxon>
        <taxon>Muscomorpha</taxon>
        <taxon>Ephydroidea</taxon>
        <taxon>Drosophilidae</taxon>
        <taxon>Drosophila</taxon>
        <taxon>Sophophora</taxon>
    </lineage>
</organism>
<evidence type="ECO:0000256" key="1">
    <source>
        <dbReference type="SAM" id="SignalP"/>
    </source>
</evidence>
<dbReference type="HOGENOM" id="CLU_152775_0_0_1"/>
<feature type="signal peptide" evidence="1">
    <location>
        <begin position="1"/>
        <end position="19"/>
    </location>
</feature>
<dbReference type="EMBL" id="CH479214">
    <property type="protein sequence ID" value="EDW33376.1"/>
    <property type="molecule type" value="Genomic_DNA"/>
</dbReference>
<proteinExistence type="predicted"/>
<dbReference type="Proteomes" id="UP000008744">
    <property type="component" value="Unassembled WGS sequence"/>
</dbReference>
<accession>B4H6E8</accession>
<gene>
    <name evidence="2" type="primary">Dper\GL15527</name>
    <name evidence="2" type="ORF">Dper_GL15527</name>
</gene>
<feature type="chain" id="PRO_5002807889" evidence="1">
    <location>
        <begin position="20"/>
        <end position="96"/>
    </location>
</feature>